<dbReference type="InterPro" id="IPR012822">
    <property type="entry name" value="SucroseP_synth_GlycoTrfase_dom"/>
</dbReference>
<dbReference type="EMBL" id="AP023086">
    <property type="protein sequence ID" value="BCD99376.1"/>
    <property type="molecule type" value="Genomic_DNA"/>
</dbReference>
<evidence type="ECO:0000256" key="3">
    <source>
        <dbReference type="ARBA" id="ARBA00022676"/>
    </source>
</evidence>
<keyword evidence="10" id="KW-1185">Reference proteome</keyword>
<dbReference type="Gene3D" id="3.40.50.1000">
    <property type="entry name" value="HAD superfamily/HAD-like"/>
    <property type="match status" value="1"/>
</dbReference>
<dbReference type="GO" id="GO:0046524">
    <property type="term" value="F:sucrose-phosphate synthase activity"/>
    <property type="evidence" value="ECO:0007669"/>
    <property type="project" value="UniProtKB-EC"/>
</dbReference>
<comment type="similarity">
    <text evidence="1">Belongs to the glycosyltransferase 1 family.</text>
</comment>
<feature type="domain" description="Glycosyl transferase family 1" evidence="6">
    <location>
        <begin position="286"/>
        <end position="459"/>
    </location>
</feature>
<dbReference type="PANTHER" id="PTHR46039">
    <property type="entry name" value="SUCROSE-PHOSPHATE SYNTHASE 3-RELATED"/>
    <property type="match status" value="1"/>
</dbReference>
<dbReference type="Gene3D" id="3.40.50.2000">
    <property type="entry name" value="Glycogen Phosphorylase B"/>
    <property type="match status" value="2"/>
</dbReference>
<evidence type="ECO:0000259" key="7">
    <source>
        <dbReference type="Pfam" id="PF05116"/>
    </source>
</evidence>
<dbReference type="KEGG" id="marq:MARGE09_P3578"/>
<protein>
    <recommendedName>
        <fullName evidence="2">sucrose-phosphate synthase</fullName>
        <ecNumber evidence="2">2.4.1.14</ecNumber>
    </recommendedName>
</protein>
<dbReference type="Pfam" id="PF00534">
    <property type="entry name" value="Glycos_transf_1"/>
    <property type="match status" value="1"/>
</dbReference>
<dbReference type="Gene3D" id="3.90.1070.10">
    <property type="match status" value="1"/>
</dbReference>
<feature type="domain" description="Glycosyltransferase subfamily 4-like N-terminal" evidence="8">
    <location>
        <begin position="60"/>
        <end position="256"/>
    </location>
</feature>
<dbReference type="CDD" id="cd03800">
    <property type="entry name" value="GT4_sucrose_synthase"/>
    <property type="match status" value="1"/>
</dbReference>
<dbReference type="InterPro" id="IPR006380">
    <property type="entry name" value="SPP-like_dom"/>
</dbReference>
<organism evidence="9 10">
    <name type="scientific">Marinagarivorans cellulosilyticus</name>
    <dbReference type="NCBI Taxonomy" id="2721545"/>
    <lineage>
        <taxon>Bacteria</taxon>
        <taxon>Pseudomonadati</taxon>
        <taxon>Pseudomonadota</taxon>
        <taxon>Gammaproteobacteria</taxon>
        <taxon>Cellvibrionales</taxon>
        <taxon>Cellvibrionaceae</taxon>
        <taxon>Marinagarivorans</taxon>
    </lineage>
</organism>
<evidence type="ECO:0000256" key="1">
    <source>
        <dbReference type="ARBA" id="ARBA00006530"/>
    </source>
</evidence>
<dbReference type="EC" id="2.4.1.14" evidence="2"/>
<evidence type="ECO:0000313" key="9">
    <source>
        <dbReference type="EMBL" id="BCD99376.1"/>
    </source>
</evidence>
<dbReference type="SUPFAM" id="SSF56784">
    <property type="entry name" value="HAD-like"/>
    <property type="match status" value="1"/>
</dbReference>
<keyword evidence="4 9" id="KW-0808">Transferase</keyword>
<evidence type="ECO:0000313" key="10">
    <source>
        <dbReference type="Proteomes" id="UP001320119"/>
    </source>
</evidence>
<evidence type="ECO:0000256" key="5">
    <source>
        <dbReference type="ARBA" id="ARBA00047471"/>
    </source>
</evidence>
<evidence type="ECO:0000259" key="8">
    <source>
        <dbReference type="Pfam" id="PF13439"/>
    </source>
</evidence>
<reference evidence="9 10" key="1">
    <citation type="journal article" date="2022" name="IScience">
        <title>An ultrasensitive nanofiber-based assay for enzymatic hydrolysis and deep-sea microbial degradation of cellulose.</title>
        <authorList>
            <person name="Tsudome M."/>
            <person name="Tachioka M."/>
            <person name="Miyazaki M."/>
            <person name="Uchimura K."/>
            <person name="Tsuda M."/>
            <person name="Takaki Y."/>
            <person name="Deguchi S."/>
        </authorList>
    </citation>
    <scope>NUCLEOTIDE SEQUENCE [LARGE SCALE GENOMIC DNA]</scope>
    <source>
        <strain evidence="9 10">GE09</strain>
    </source>
</reference>
<dbReference type="PANTHER" id="PTHR46039:SF5">
    <property type="entry name" value="SUCROSE-PHOSPHATE SYNTHASE 3-RELATED"/>
    <property type="match status" value="1"/>
</dbReference>
<dbReference type="Pfam" id="PF05116">
    <property type="entry name" value="S6PP"/>
    <property type="match status" value="1"/>
</dbReference>
<dbReference type="SUPFAM" id="SSF53756">
    <property type="entry name" value="UDP-Glycosyltransferase/glycogen phosphorylase"/>
    <property type="match status" value="1"/>
</dbReference>
<comment type="catalytic activity">
    <reaction evidence="5">
        <text>beta-D-fructose 6-phosphate + UDP-alpha-D-glucose = sucrose 6(F)-phosphate + UDP + H(+)</text>
        <dbReference type="Rhea" id="RHEA:22172"/>
        <dbReference type="ChEBI" id="CHEBI:15378"/>
        <dbReference type="ChEBI" id="CHEBI:57634"/>
        <dbReference type="ChEBI" id="CHEBI:57723"/>
        <dbReference type="ChEBI" id="CHEBI:58223"/>
        <dbReference type="ChEBI" id="CHEBI:58885"/>
        <dbReference type="EC" id="2.4.1.14"/>
    </reaction>
</comment>
<evidence type="ECO:0000256" key="4">
    <source>
        <dbReference type="ARBA" id="ARBA00022679"/>
    </source>
</evidence>
<dbReference type="InterPro" id="IPR023214">
    <property type="entry name" value="HAD_sf"/>
</dbReference>
<dbReference type="NCBIfam" id="TIGR02472">
    <property type="entry name" value="sucr_P_syn_N"/>
    <property type="match status" value="1"/>
</dbReference>
<gene>
    <name evidence="9" type="ORF">MARGE09_P3578</name>
</gene>
<evidence type="ECO:0000259" key="6">
    <source>
        <dbReference type="Pfam" id="PF00534"/>
    </source>
</evidence>
<keyword evidence="3 9" id="KW-0328">Glycosyltransferase</keyword>
<sequence>MTLKYLLSLFAQLAFSEHSSVGLNIHCHKQGNNLLYVALFSLHGLIRPTHLELGRDADTGGQTRYVVELANALAELPNVGKVELFTRLIKDPTVDANYGIAQESLAHPNASIIRLPAGPEHYLPKEDLWEHLDEFADHALDWFVQNNQQPDLLHSHYADAGYVASRLANQTGIPMVHTGHSLGRDKLKRLTSAGLSLQEIENDYKITQRIEAEELTLANADLVITSTTNEREDQYELYDYYNPETMRIIPPGVDLNLFSSQDNTENNDAVDDAVDIDKVCQNLTKPLTDPKKPMILALARADQRKNSRSLVIAFGKNKALREKANLVLILGNRDDISDLNDGARDVFTELLLLVDKYDLYGSVSLPKHHDSQDVPYIYRAAATTQGVFINPALTEPFGLTLLEAAASGLPIVATSNGGPVDIIENCQNGILVNPLDTEGIASALLELVENKSKWLQFRDAGLKGVKSFYSWQAHAKSYAKAIFSLVRKSNSIDISTLPDLKIRKNFCGAIFTGFDQSLTGDQEALNNFKEMIRTNRKQLGFGIATGRTRDSILTQIKKNNIPSPDFLIAGLGSEIYYTKDIILDKQWMKHIDHLWSPSSLWPLMEELPGIRLQEHIHQSRFKISYYYDANLAPAIDDINAYLRQNDQAVNITLSLGQFLDITPLRASKGNALRYVAQKWDIPFENILVSGGSGADEDMMRGMSLAVVVKNRHREELSNIEQGQNIYFAQSAYSAGIMEAVEHYDFLALLNAEK</sequence>
<dbReference type="Pfam" id="PF13439">
    <property type="entry name" value="Glyco_transf_4"/>
    <property type="match status" value="1"/>
</dbReference>
<dbReference type="InterPro" id="IPR036412">
    <property type="entry name" value="HAD-like_sf"/>
</dbReference>
<accession>A0AAN2BLT1</accession>
<dbReference type="InterPro" id="IPR012821">
    <property type="entry name" value="Sucrose_P_synth_Pase-like_dom"/>
</dbReference>
<name>A0AAN2BLT1_9GAMM</name>
<dbReference type="InterPro" id="IPR028098">
    <property type="entry name" value="Glyco_trans_4-like_N"/>
</dbReference>
<proteinExistence type="inferred from homology"/>
<evidence type="ECO:0000256" key="2">
    <source>
        <dbReference type="ARBA" id="ARBA00012536"/>
    </source>
</evidence>
<dbReference type="InterPro" id="IPR044161">
    <property type="entry name" value="SPS"/>
</dbReference>
<dbReference type="Proteomes" id="UP001320119">
    <property type="component" value="Chromosome"/>
</dbReference>
<feature type="domain" description="Sucrose phosphatase-like" evidence="7">
    <location>
        <begin position="510"/>
        <end position="744"/>
    </location>
</feature>
<dbReference type="RefSeq" id="WP_236984609.1">
    <property type="nucleotide sequence ID" value="NZ_AP023086.1"/>
</dbReference>
<dbReference type="InterPro" id="IPR001296">
    <property type="entry name" value="Glyco_trans_1"/>
</dbReference>
<dbReference type="AlphaFoldDB" id="A0AAN2BLT1"/>
<dbReference type="NCBIfam" id="TIGR02471">
    <property type="entry name" value="sucr_syn_bact_C"/>
    <property type="match status" value="1"/>
</dbReference>